<dbReference type="Proteomes" id="UP000509222">
    <property type="component" value="Chromosome"/>
</dbReference>
<dbReference type="RefSeq" id="WP_036805198.1">
    <property type="nucleotide sequence ID" value="NZ_CP051177.1"/>
</dbReference>
<dbReference type="EMBL" id="CP051177">
    <property type="protein sequence ID" value="QKX49928.1"/>
    <property type="molecule type" value="Genomic_DNA"/>
</dbReference>
<gene>
    <name evidence="4" type="ORF">HF394_04605</name>
</gene>
<keyword evidence="5" id="KW-1185">Reference proteome</keyword>
<evidence type="ECO:0000256" key="1">
    <source>
        <dbReference type="ARBA" id="ARBA00022679"/>
    </source>
</evidence>
<dbReference type="CDD" id="cd06551">
    <property type="entry name" value="LPLAT"/>
    <property type="match status" value="1"/>
</dbReference>
<organism evidence="4 5">
    <name type="scientific">Planococcus glaciei</name>
    <dbReference type="NCBI Taxonomy" id="459472"/>
    <lineage>
        <taxon>Bacteria</taxon>
        <taxon>Bacillati</taxon>
        <taxon>Bacillota</taxon>
        <taxon>Bacilli</taxon>
        <taxon>Bacillales</taxon>
        <taxon>Caryophanaceae</taxon>
        <taxon>Planococcus</taxon>
    </lineage>
</organism>
<evidence type="ECO:0000256" key="2">
    <source>
        <dbReference type="ARBA" id="ARBA00023315"/>
    </source>
</evidence>
<keyword evidence="1 4" id="KW-0808">Transferase</keyword>
<dbReference type="SUPFAM" id="SSF69593">
    <property type="entry name" value="Glycerol-3-phosphate (1)-acyltransferase"/>
    <property type="match status" value="1"/>
</dbReference>
<feature type="domain" description="Phospholipid/glycerol acyltransferase" evidence="3">
    <location>
        <begin position="42"/>
        <end position="159"/>
    </location>
</feature>
<reference evidence="4 5" key="1">
    <citation type="submission" date="2020-04" db="EMBL/GenBank/DDBJ databases">
        <authorList>
            <person name="Pajer P."/>
            <person name="Broz P."/>
        </authorList>
    </citation>
    <scope>NUCLEOTIDE SEQUENCE [LARGE SCALE GENOMIC DNA]</scope>
    <source>
        <strain evidence="5">NRL-ATB46093</strain>
    </source>
</reference>
<dbReference type="SMART" id="SM00563">
    <property type="entry name" value="PlsC"/>
    <property type="match status" value="1"/>
</dbReference>
<dbReference type="GO" id="GO:0006654">
    <property type="term" value="P:phosphatidic acid biosynthetic process"/>
    <property type="evidence" value="ECO:0007669"/>
    <property type="project" value="TreeGrafter"/>
</dbReference>
<proteinExistence type="predicted"/>
<dbReference type="InterPro" id="IPR002123">
    <property type="entry name" value="Plipid/glycerol_acylTrfase"/>
</dbReference>
<sequence length="224" mass="26135">MIKAKKMPLFENAFELYLNPLIRRSFANVFGRDIVQPPSQPVLFIANHSSWWDGLLFFFLNRSVWRHDVHMMMDEKGLKRYGFFRYLGAFSINRSKPKDILASLQYAEQLLLSGKTVILFPQGEEFHQEIRPLGFSTGIAYLMEHCPDVPAIPVSFYYSFRHERKPEVWVQQGKPFYYAEIAGEARKEKTASIEQAITEQLDQLKSQVVSENTAAFRKFTGRRK</sequence>
<dbReference type="GO" id="GO:0003841">
    <property type="term" value="F:1-acylglycerol-3-phosphate O-acyltransferase activity"/>
    <property type="evidence" value="ECO:0007669"/>
    <property type="project" value="TreeGrafter"/>
</dbReference>
<evidence type="ECO:0000259" key="3">
    <source>
        <dbReference type="SMART" id="SM00563"/>
    </source>
</evidence>
<dbReference type="AlphaFoldDB" id="A0A7H8Q7H7"/>
<dbReference type="PANTHER" id="PTHR10434:SF11">
    <property type="entry name" value="1-ACYL-SN-GLYCEROL-3-PHOSPHATE ACYLTRANSFERASE"/>
    <property type="match status" value="1"/>
</dbReference>
<evidence type="ECO:0000313" key="4">
    <source>
        <dbReference type="EMBL" id="QKX49928.1"/>
    </source>
</evidence>
<dbReference type="PANTHER" id="PTHR10434">
    <property type="entry name" value="1-ACYL-SN-GLYCEROL-3-PHOSPHATE ACYLTRANSFERASE"/>
    <property type="match status" value="1"/>
</dbReference>
<name>A0A7H8Q7H7_9BACL</name>
<reference evidence="5" key="2">
    <citation type="submission" date="2020-06" db="EMBL/GenBank/DDBJ databases">
        <title>Isolation of Planomicrobium glaciei.</title>
        <authorList>
            <person name="Malisova L."/>
            <person name="Safrankova R."/>
            <person name="Jakubu V."/>
            <person name="Spanelova P."/>
        </authorList>
    </citation>
    <scope>NUCLEOTIDE SEQUENCE [LARGE SCALE GENOMIC DNA]</scope>
    <source>
        <strain evidence="5">NRL-ATB46093</strain>
    </source>
</reference>
<protein>
    <submittedName>
        <fullName evidence="4">Acyl-phosphate glycerol 3-phosphate acyltransferase</fullName>
    </submittedName>
</protein>
<dbReference type="GO" id="GO:0005886">
    <property type="term" value="C:plasma membrane"/>
    <property type="evidence" value="ECO:0007669"/>
    <property type="project" value="TreeGrafter"/>
</dbReference>
<dbReference type="Pfam" id="PF01553">
    <property type="entry name" value="Acyltransferase"/>
    <property type="match status" value="1"/>
</dbReference>
<accession>A0A7H8Q7H7</accession>
<evidence type="ECO:0000313" key="5">
    <source>
        <dbReference type="Proteomes" id="UP000509222"/>
    </source>
</evidence>
<keyword evidence="2 4" id="KW-0012">Acyltransferase</keyword>